<dbReference type="SUPFAM" id="SSF55785">
    <property type="entry name" value="PYP-like sensor domain (PAS domain)"/>
    <property type="match status" value="1"/>
</dbReference>
<reference evidence="2 3" key="1">
    <citation type="journal article" date="2016" name="Antonie Van Leeuwenhoek">
        <title>Dongia soli sp. nov., isolated from soil from Dokdo, Korea.</title>
        <authorList>
            <person name="Kim D.U."/>
            <person name="Lee H."/>
            <person name="Kim H."/>
            <person name="Kim S.G."/>
            <person name="Ka J.O."/>
        </authorList>
    </citation>
    <scope>NUCLEOTIDE SEQUENCE [LARGE SCALE GENOMIC DNA]</scope>
    <source>
        <strain evidence="2 3">D78</strain>
    </source>
</reference>
<organism evidence="2 3">
    <name type="scientific">Dongia soli</name>
    <dbReference type="NCBI Taxonomy" id="600628"/>
    <lineage>
        <taxon>Bacteria</taxon>
        <taxon>Pseudomonadati</taxon>
        <taxon>Pseudomonadota</taxon>
        <taxon>Alphaproteobacteria</taxon>
        <taxon>Rhodospirillales</taxon>
        <taxon>Dongiaceae</taxon>
        <taxon>Dongia</taxon>
    </lineage>
</organism>
<dbReference type="InterPro" id="IPR000014">
    <property type="entry name" value="PAS"/>
</dbReference>
<dbReference type="NCBIfam" id="TIGR00229">
    <property type="entry name" value="sensory_box"/>
    <property type="match status" value="1"/>
</dbReference>
<evidence type="ECO:0000313" key="3">
    <source>
        <dbReference type="Proteomes" id="UP001279642"/>
    </source>
</evidence>
<comment type="caution">
    <text evidence="2">The sequence shown here is derived from an EMBL/GenBank/DDBJ whole genome shotgun (WGS) entry which is preliminary data.</text>
</comment>
<dbReference type="RefSeq" id="WP_320508000.1">
    <property type="nucleotide sequence ID" value="NZ_JAXCLW010000002.1"/>
</dbReference>
<dbReference type="CDD" id="cd00130">
    <property type="entry name" value="PAS"/>
    <property type="match status" value="1"/>
</dbReference>
<feature type="domain" description="PAS fold-3" evidence="1">
    <location>
        <begin position="32"/>
        <end position="114"/>
    </location>
</feature>
<dbReference type="Pfam" id="PF08447">
    <property type="entry name" value="PAS_3"/>
    <property type="match status" value="1"/>
</dbReference>
<sequence length="175" mass="20228">MKATNHLLTHHERRFAADDVIVTKTDLKGHITYANRVFLDLSGLTLETAVGAPHSVIRHPDMPRCVFKLLWDRLQTGREVFGYIVNRASNGDYYWVFAHVTPSCGSDGKVVGYHSNRRLPKRETLDQVIQPLYKDLLAEENRHENRKEGMNRAFDLLMAKLKERGLDYDEFIFSI</sequence>
<evidence type="ECO:0000259" key="1">
    <source>
        <dbReference type="Pfam" id="PF08447"/>
    </source>
</evidence>
<protein>
    <submittedName>
        <fullName evidence="2">PAS domain-containing protein</fullName>
    </submittedName>
</protein>
<keyword evidence="3" id="KW-1185">Reference proteome</keyword>
<dbReference type="InterPro" id="IPR035965">
    <property type="entry name" value="PAS-like_dom_sf"/>
</dbReference>
<gene>
    <name evidence="2" type="ORF">SMD27_08805</name>
</gene>
<name>A0ABU5E9A5_9PROT</name>
<evidence type="ECO:0000313" key="2">
    <source>
        <dbReference type="EMBL" id="MDY0882942.1"/>
    </source>
</evidence>
<dbReference type="Proteomes" id="UP001279642">
    <property type="component" value="Unassembled WGS sequence"/>
</dbReference>
<dbReference type="InterPro" id="IPR013655">
    <property type="entry name" value="PAS_fold_3"/>
</dbReference>
<dbReference type="Gene3D" id="3.30.450.20">
    <property type="entry name" value="PAS domain"/>
    <property type="match status" value="1"/>
</dbReference>
<proteinExistence type="predicted"/>
<dbReference type="EMBL" id="JAXCLW010000002">
    <property type="protein sequence ID" value="MDY0882942.1"/>
    <property type="molecule type" value="Genomic_DNA"/>
</dbReference>
<accession>A0ABU5E9A5</accession>